<dbReference type="InterPro" id="IPR011051">
    <property type="entry name" value="RmlC_Cupin_sf"/>
</dbReference>
<name>C6HUQ2_9BACT</name>
<protein>
    <submittedName>
        <fullName evidence="2">Anti-ECFsigma factor, ChrR</fullName>
    </submittedName>
</protein>
<feature type="domain" description="ChrR-like cupin" evidence="1">
    <location>
        <begin position="120"/>
        <end position="214"/>
    </location>
</feature>
<evidence type="ECO:0000313" key="3">
    <source>
        <dbReference type="Proteomes" id="UP000009374"/>
    </source>
</evidence>
<reference evidence="2 3" key="1">
    <citation type="journal article" date="2009" name="Appl. Environ. Microbiol.">
        <title>Community genomic and proteomic analyses of chemoautotrophic iron-oxidizing "Leptospirillum rubarum" (Group II) and "Leptospirillum ferrodiazotrophum" (Group III) bacteria in acid mine drainage biofilms.</title>
        <authorList>
            <person name="Goltsman D.S."/>
            <person name="Denef V.J."/>
            <person name="Singer S.W."/>
            <person name="VerBerkmoes N.C."/>
            <person name="Lefsrud M."/>
            <person name="Mueller R.S."/>
            <person name="Dick G.J."/>
            <person name="Sun C.L."/>
            <person name="Wheeler K.E."/>
            <person name="Zemla A."/>
            <person name="Baker B.J."/>
            <person name="Hauser L."/>
            <person name="Land M."/>
            <person name="Shah M.B."/>
            <person name="Thelen M.P."/>
            <person name="Hettich R.L."/>
            <person name="Banfield J.F."/>
        </authorList>
    </citation>
    <scope>NUCLEOTIDE SEQUENCE [LARGE SCALE GENOMIC DNA]</scope>
</reference>
<evidence type="ECO:0000259" key="1">
    <source>
        <dbReference type="Pfam" id="PF12973"/>
    </source>
</evidence>
<organism evidence="2 3">
    <name type="scientific">Leptospirillum ferrodiazotrophum</name>
    <dbReference type="NCBI Taxonomy" id="412449"/>
    <lineage>
        <taxon>Bacteria</taxon>
        <taxon>Pseudomonadati</taxon>
        <taxon>Nitrospirota</taxon>
        <taxon>Nitrospiria</taxon>
        <taxon>Nitrospirales</taxon>
        <taxon>Nitrospiraceae</taxon>
        <taxon>Leptospirillum</taxon>
    </lineage>
</organism>
<dbReference type="Gene3D" id="2.60.120.10">
    <property type="entry name" value="Jelly Rolls"/>
    <property type="match status" value="1"/>
</dbReference>
<dbReference type="AlphaFoldDB" id="C6HUQ2"/>
<dbReference type="Pfam" id="PF12973">
    <property type="entry name" value="Cupin_7"/>
    <property type="match status" value="1"/>
</dbReference>
<dbReference type="SUPFAM" id="SSF51182">
    <property type="entry name" value="RmlC-like cupins"/>
    <property type="match status" value="2"/>
</dbReference>
<dbReference type="InterPro" id="IPR014710">
    <property type="entry name" value="RmlC-like_jellyroll"/>
</dbReference>
<dbReference type="EMBL" id="GG693857">
    <property type="protein sequence ID" value="EES53678.1"/>
    <property type="molecule type" value="Genomic_DNA"/>
</dbReference>
<proteinExistence type="predicted"/>
<evidence type="ECO:0000313" key="2">
    <source>
        <dbReference type="EMBL" id="EES53678.1"/>
    </source>
</evidence>
<dbReference type="CDD" id="cd20303">
    <property type="entry name" value="cupin_ChrR_1"/>
    <property type="match status" value="1"/>
</dbReference>
<gene>
    <name evidence="2" type="ORF">UBAL3_69480046</name>
</gene>
<keyword evidence="3" id="KW-1185">Reference proteome</keyword>
<dbReference type="InterPro" id="IPR025979">
    <property type="entry name" value="ChrR-like_cupin_dom"/>
</dbReference>
<accession>C6HUQ2</accession>
<dbReference type="Proteomes" id="UP000009374">
    <property type="component" value="Unassembled WGS sequence"/>
</dbReference>
<sequence>MILLDADRSQRIVVLPENRLWCEQRNGGGSVCRLESLPGVVESSFVRLSPGRSLDPDSRDLEIFVLEGCLEVGGRVWPAGSYLRIAGESGLSVLAGEPSLFFLKAGTFPEDDRRSAGRETAGVRFSPGLVPGLSVLPLFSGGTANTALVRWEPGTVFQPHRHFGGEEILVISGTFEDEHGSYPAGSWYRAPHMSRHHPFSREGCLIFVKTGHLQDASAA</sequence>